<proteinExistence type="predicted"/>
<gene>
    <name evidence="2" type="ordered locus">AM1_1695</name>
</gene>
<dbReference type="eggNOG" id="COG1357">
    <property type="taxonomic scope" value="Bacteria"/>
</dbReference>
<feature type="region of interest" description="Disordered" evidence="1">
    <location>
        <begin position="55"/>
        <end position="110"/>
    </location>
</feature>
<feature type="compositionally biased region" description="Acidic residues" evidence="1">
    <location>
        <begin position="155"/>
        <end position="168"/>
    </location>
</feature>
<evidence type="ECO:0000313" key="3">
    <source>
        <dbReference type="Proteomes" id="UP000000268"/>
    </source>
</evidence>
<dbReference type="KEGG" id="amr:AM1_1695"/>
<sequence>MAIMGLSLPTHAETAPFSDSLLTPTSCDTCHLSPSELRTADFSFSPKPIVQIKQNSSSLHLSSPKEAAPAVNGQTTAAQPKDLAPSSAAKAGSEKTTDGTLLSSQTPLPSRSTALIPQQTLISQATAPQDVTSPLPISTSAADLAQVDSVPPAEADSDAEDSTEESEEAPATRFSPLANQQFQQPTAIHLPKGTVALSLYNRLFFLPGTEAASGTAAYPNFGVTWGLTDSTELDLTLQVVDTGTPDRLGPFGVVRRVNNRDLTLSVKQRLWDNTDDTLAFSGSFSLAVPLTNRTFEFTPGGIEQEDNSLIPALQFPFTATVSDRWQFTLSPTIAFFPDSNAVFIPRPPLANPGSFGTTLGLSGAISYQVHPRITLWGDAFVPFTGNNSFNRDTGLPAKSIAYNAGLRYFLNPSLGLDIFASNTFGSKGPLALTADRDLTALGLRVISLPSLFASNRRIADSFNRDQDGQDSPNTTDGLAFFDGGTVPSQRFLFHLQGGGQGIQTALRYGIVKDFELFAYLDYISGEVDESEQGFGVKLRLLNQDEAAPLTASAAVTVGLTNNIFDNFDNNNRNGLFRQGAPKDFPLIFRTDSPEGRRFVVTLSLPLHYKVNDQLAFWFTPIAGFVQRDGLELGGFNVGGSVEVIQDLSLVGELGANFLGEGNAFIGDTLADRIPWSVAVRWNPRSIIGGDESNPNQPNVEFFVTNRVGSSTWHQLRVRDQNEITVGAGISIPF</sequence>
<dbReference type="Proteomes" id="UP000000268">
    <property type="component" value="Chromosome"/>
</dbReference>
<evidence type="ECO:0000256" key="1">
    <source>
        <dbReference type="SAM" id="MobiDB-lite"/>
    </source>
</evidence>
<protein>
    <submittedName>
        <fullName evidence="2">Uncharacterized protein</fullName>
    </submittedName>
</protein>
<name>B0CB77_ACAM1</name>
<dbReference type="STRING" id="329726.AM1_1695"/>
<feature type="compositionally biased region" description="Polar residues" evidence="1">
    <location>
        <begin position="98"/>
        <end position="110"/>
    </location>
</feature>
<reference evidence="2 3" key="1">
    <citation type="journal article" date="2008" name="Proc. Natl. Acad. Sci. U.S.A.">
        <title>Niche adaptation and genome expansion in the chlorophyll d-producing cyanobacterium Acaryochloris marina.</title>
        <authorList>
            <person name="Swingley W.D."/>
            <person name="Chen M."/>
            <person name="Cheung P.C."/>
            <person name="Conrad A.L."/>
            <person name="Dejesa L.C."/>
            <person name="Hao J."/>
            <person name="Honchak B.M."/>
            <person name="Karbach L.E."/>
            <person name="Kurdoglu A."/>
            <person name="Lahiri S."/>
            <person name="Mastrian S.D."/>
            <person name="Miyashita H."/>
            <person name="Page L."/>
            <person name="Ramakrishna P."/>
            <person name="Satoh S."/>
            <person name="Sattley W.M."/>
            <person name="Shimada Y."/>
            <person name="Taylor H.L."/>
            <person name="Tomo T."/>
            <person name="Tsuchiya T."/>
            <person name="Wang Z.T."/>
            <person name="Raymond J."/>
            <person name="Mimuro M."/>
            <person name="Blankenship R.E."/>
            <person name="Touchman J.W."/>
        </authorList>
    </citation>
    <scope>NUCLEOTIDE SEQUENCE [LARGE SCALE GENOMIC DNA]</scope>
    <source>
        <strain evidence="3">MBIC 11017</strain>
    </source>
</reference>
<dbReference type="HOGENOM" id="CLU_023981_0_0_3"/>
<feature type="region of interest" description="Disordered" evidence="1">
    <location>
        <begin position="143"/>
        <end position="177"/>
    </location>
</feature>
<organism evidence="2 3">
    <name type="scientific">Acaryochloris marina (strain MBIC 11017)</name>
    <dbReference type="NCBI Taxonomy" id="329726"/>
    <lineage>
        <taxon>Bacteria</taxon>
        <taxon>Bacillati</taxon>
        <taxon>Cyanobacteriota</taxon>
        <taxon>Cyanophyceae</taxon>
        <taxon>Acaryochloridales</taxon>
        <taxon>Acaryochloridaceae</taxon>
        <taxon>Acaryochloris</taxon>
    </lineage>
</organism>
<keyword evidence="3" id="KW-1185">Reference proteome</keyword>
<accession>B0CB77</accession>
<evidence type="ECO:0000313" key="2">
    <source>
        <dbReference type="EMBL" id="ABW26716.1"/>
    </source>
</evidence>
<dbReference type="EMBL" id="CP000828">
    <property type="protein sequence ID" value="ABW26716.1"/>
    <property type="molecule type" value="Genomic_DNA"/>
</dbReference>
<dbReference type="AlphaFoldDB" id="B0CB77"/>